<keyword evidence="3" id="KW-1185">Reference proteome</keyword>
<dbReference type="EMBL" id="BAABJI010000002">
    <property type="protein sequence ID" value="GAA4912675.1"/>
    <property type="molecule type" value="Genomic_DNA"/>
</dbReference>
<comment type="caution">
    <text evidence="2">The sequence shown here is derived from an EMBL/GenBank/DDBJ whole genome shotgun (WGS) entry which is preliminary data.</text>
</comment>
<organism evidence="2 3">
    <name type="scientific">Mucilaginibacter defluvii</name>
    <dbReference type="NCBI Taxonomy" id="1196019"/>
    <lineage>
        <taxon>Bacteria</taxon>
        <taxon>Pseudomonadati</taxon>
        <taxon>Bacteroidota</taxon>
        <taxon>Sphingobacteriia</taxon>
        <taxon>Sphingobacteriales</taxon>
        <taxon>Sphingobacteriaceae</taxon>
        <taxon>Mucilaginibacter</taxon>
    </lineage>
</organism>
<reference evidence="3" key="1">
    <citation type="journal article" date="2019" name="Int. J. Syst. Evol. Microbiol.">
        <title>The Global Catalogue of Microorganisms (GCM) 10K type strain sequencing project: providing services to taxonomists for standard genome sequencing and annotation.</title>
        <authorList>
            <consortium name="The Broad Institute Genomics Platform"/>
            <consortium name="The Broad Institute Genome Sequencing Center for Infectious Disease"/>
            <person name="Wu L."/>
            <person name="Ma J."/>
        </authorList>
    </citation>
    <scope>NUCLEOTIDE SEQUENCE [LARGE SCALE GENOMIC DNA]</scope>
    <source>
        <strain evidence="3">JCM 18283</strain>
    </source>
</reference>
<name>A0ABP9FTU4_9SPHI</name>
<sequence length="73" mass="7609">MDSLTTAGNPGYSNDAAQEDANPQHQPSQGGESATNLENTEAGKATGTQQNNGYGNTPDEDEPVDPDLTKTED</sequence>
<gene>
    <name evidence="2" type="ORF">GCM10023313_14780</name>
</gene>
<feature type="compositionally biased region" description="Polar residues" evidence="1">
    <location>
        <begin position="46"/>
        <end position="55"/>
    </location>
</feature>
<dbReference type="RefSeq" id="WP_345330401.1">
    <property type="nucleotide sequence ID" value="NZ_BAABJI010000002.1"/>
</dbReference>
<dbReference type="Proteomes" id="UP001501436">
    <property type="component" value="Unassembled WGS sequence"/>
</dbReference>
<feature type="region of interest" description="Disordered" evidence="1">
    <location>
        <begin position="1"/>
        <end position="73"/>
    </location>
</feature>
<protein>
    <submittedName>
        <fullName evidence="2">Uncharacterized protein</fullName>
    </submittedName>
</protein>
<feature type="compositionally biased region" description="Polar residues" evidence="1">
    <location>
        <begin position="1"/>
        <end position="39"/>
    </location>
</feature>
<accession>A0ABP9FTU4</accession>
<proteinExistence type="predicted"/>
<evidence type="ECO:0000313" key="2">
    <source>
        <dbReference type="EMBL" id="GAA4912675.1"/>
    </source>
</evidence>
<evidence type="ECO:0000256" key="1">
    <source>
        <dbReference type="SAM" id="MobiDB-lite"/>
    </source>
</evidence>
<evidence type="ECO:0000313" key="3">
    <source>
        <dbReference type="Proteomes" id="UP001501436"/>
    </source>
</evidence>